<dbReference type="InterPro" id="IPR021878">
    <property type="entry name" value="TgpA_N"/>
</dbReference>
<keyword evidence="2" id="KW-0472">Membrane</keyword>
<sequence>MTAATATMRPRDRARGLQTVSRTTWVDLAVLTVLSGLSIAGFEPAFGPYNYLLAAIGGLVVGTAAALVCFLFRITIVPSIAIALGAYVLFGTAFAMPAQAIGGVIPSLTSLAGTFQGAVFGWADIVTLQTPVEAPPYIAVVPYFATWLVALISVSVAVRWLPRKKRTALRSSVLVIPALVLYFAGIIIGTREPYFAGIRGVAFAVIALVWLGWRRKQSGAVSITVDGSARQRKIIGVAIVVIGAVVIGGGGGYLLSPKPDSRFVLRQEITPPFDPLEYPSPLAGFRNFTKKEAKTDLFTVRGLQEGQKLRMATLDSYDGLVWSVASPSTQTSDSGGFELLGRDIPAPPLAKPGGTSTVKVTVDGYADVWLPTAEYPTTLDFDRYTGVDPTTTVRINPTTGTAAVTSGVKKGLVYSVGVTSPTVPNDRALAKVPTARLTLPPVTKVPDVVSAKATEYAGTAKTTIQQLRNIERSLTTVGFLSHGLASDPVPSRAGEGSDRITELFTKEPMVGDEEQYASAFALMARSLGYPVRVVMGFAPKVSTGTNEVVVTGKDVTAWDEVAFEGVGWVPFYPTPTKTDAPQEQTTKPKIEPQPQVRQPPTSNQQQDEVLTPVKISDKNPDDKKAGFQVPVWAYIVGGIILIPLLLFFVPFLIIGGLKRRRRRRRLTGGSADRRAAGSWDELQDRYSELGVGIPAKTTRIQAAALIDQSVAAEGLVAPEGGFVPLAGRVDVAVFSGEDVQDETIASLWAQADAATAASLASAGRLRRMIAAFRYRRAARAATRRERTRRQKARTAAIAKL</sequence>
<feature type="transmembrane region" description="Helical" evidence="2">
    <location>
        <begin position="137"/>
        <end position="161"/>
    </location>
</feature>
<keyword evidence="2" id="KW-0812">Transmembrane</keyword>
<dbReference type="InterPro" id="IPR002931">
    <property type="entry name" value="Transglutaminase-like"/>
</dbReference>
<keyword evidence="2" id="KW-1133">Transmembrane helix</keyword>
<gene>
    <name evidence="4" type="ORF">IV501_01265</name>
</gene>
<proteinExistence type="predicted"/>
<feature type="transmembrane region" description="Helical" evidence="2">
    <location>
        <begin position="234"/>
        <end position="255"/>
    </location>
</feature>
<evidence type="ECO:0000313" key="5">
    <source>
        <dbReference type="Proteomes" id="UP000636458"/>
    </source>
</evidence>
<evidence type="ECO:0000313" key="4">
    <source>
        <dbReference type="EMBL" id="MBK4346252.1"/>
    </source>
</evidence>
<feature type="transmembrane region" description="Helical" evidence="2">
    <location>
        <begin position="631"/>
        <end position="657"/>
    </location>
</feature>
<dbReference type="Proteomes" id="UP000636458">
    <property type="component" value="Unassembled WGS sequence"/>
</dbReference>
<dbReference type="RefSeq" id="WP_200554603.1">
    <property type="nucleotide sequence ID" value="NZ_JAEPES010000001.1"/>
</dbReference>
<feature type="transmembrane region" description="Helical" evidence="2">
    <location>
        <begin position="51"/>
        <end position="72"/>
    </location>
</feature>
<name>A0A934SGI2_9MICO</name>
<dbReference type="EMBL" id="JAEPES010000001">
    <property type="protein sequence ID" value="MBK4346252.1"/>
    <property type="molecule type" value="Genomic_DNA"/>
</dbReference>
<feature type="transmembrane region" description="Helical" evidence="2">
    <location>
        <begin position="84"/>
        <end position="105"/>
    </location>
</feature>
<feature type="compositionally biased region" description="Polar residues" evidence="1">
    <location>
        <begin position="595"/>
        <end position="608"/>
    </location>
</feature>
<accession>A0A934SGI2</accession>
<dbReference type="Pfam" id="PF01841">
    <property type="entry name" value="Transglut_core"/>
    <property type="match status" value="1"/>
</dbReference>
<dbReference type="InterPro" id="IPR052901">
    <property type="entry name" value="Bact_TGase-like"/>
</dbReference>
<dbReference type="Pfam" id="PF11992">
    <property type="entry name" value="TgpA_N"/>
    <property type="match status" value="1"/>
</dbReference>
<feature type="domain" description="Transglutaminase-like" evidence="3">
    <location>
        <begin position="505"/>
        <end position="575"/>
    </location>
</feature>
<dbReference type="PANTHER" id="PTHR42736:SF1">
    <property type="entry name" value="PROTEIN-GLUTAMINE GAMMA-GLUTAMYLTRANSFERASE"/>
    <property type="match status" value="1"/>
</dbReference>
<protein>
    <submittedName>
        <fullName evidence="4">Transglutaminase domain-containing protein</fullName>
    </submittedName>
</protein>
<feature type="transmembrane region" description="Helical" evidence="2">
    <location>
        <begin position="194"/>
        <end position="213"/>
    </location>
</feature>
<dbReference type="Gene3D" id="3.10.620.30">
    <property type="match status" value="1"/>
</dbReference>
<reference evidence="4" key="1">
    <citation type="submission" date="2021-01" db="EMBL/GenBank/DDBJ databases">
        <title>Lacisediminihabitans sp. nov. strain G11-30, isolated from Antarctic Soil.</title>
        <authorList>
            <person name="Li J."/>
        </authorList>
    </citation>
    <scope>NUCLEOTIDE SEQUENCE</scope>
    <source>
        <strain evidence="4">G11-30</strain>
    </source>
</reference>
<organism evidence="4 5">
    <name type="scientific">Lacisediminihabitans changchengi</name>
    <dbReference type="NCBI Taxonomy" id="2787634"/>
    <lineage>
        <taxon>Bacteria</taxon>
        <taxon>Bacillati</taxon>
        <taxon>Actinomycetota</taxon>
        <taxon>Actinomycetes</taxon>
        <taxon>Micrococcales</taxon>
        <taxon>Microbacteriaceae</taxon>
        <taxon>Lacisediminihabitans</taxon>
    </lineage>
</organism>
<feature type="transmembrane region" description="Helical" evidence="2">
    <location>
        <begin position="20"/>
        <end position="39"/>
    </location>
</feature>
<evidence type="ECO:0000256" key="2">
    <source>
        <dbReference type="SAM" id="Phobius"/>
    </source>
</evidence>
<evidence type="ECO:0000259" key="3">
    <source>
        <dbReference type="SMART" id="SM00460"/>
    </source>
</evidence>
<dbReference type="SUPFAM" id="SSF54001">
    <property type="entry name" value="Cysteine proteinases"/>
    <property type="match status" value="1"/>
</dbReference>
<comment type="caution">
    <text evidence="4">The sequence shown here is derived from an EMBL/GenBank/DDBJ whole genome shotgun (WGS) entry which is preliminary data.</text>
</comment>
<dbReference type="InterPro" id="IPR038765">
    <property type="entry name" value="Papain-like_cys_pep_sf"/>
</dbReference>
<dbReference type="SMART" id="SM00460">
    <property type="entry name" value="TGc"/>
    <property type="match status" value="1"/>
</dbReference>
<dbReference type="AlphaFoldDB" id="A0A934SGI2"/>
<keyword evidence="5" id="KW-1185">Reference proteome</keyword>
<feature type="compositionally biased region" description="Polar residues" evidence="1">
    <location>
        <begin position="575"/>
        <end position="587"/>
    </location>
</feature>
<evidence type="ECO:0000256" key="1">
    <source>
        <dbReference type="SAM" id="MobiDB-lite"/>
    </source>
</evidence>
<dbReference type="PANTHER" id="PTHR42736">
    <property type="entry name" value="PROTEIN-GLUTAMINE GAMMA-GLUTAMYLTRANSFERASE"/>
    <property type="match status" value="1"/>
</dbReference>
<feature type="region of interest" description="Disordered" evidence="1">
    <location>
        <begin position="573"/>
        <end position="617"/>
    </location>
</feature>
<feature type="transmembrane region" description="Helical" evidence="2">
    <location>
        <begin position="168"/>
        <end position="188"/>
    </location>
</feature>